<evidence type="ECO:0000313" key="3">
    <source>
        <dbReference type="Proteomes" id="UP000008281"/>
    </source>
</evidence>
<sequence length="146" mass="16798">MYEGKAIRCQDISSFSDENEPYDLNVCSHNSPAHFDVFRGKRLLFSLGSNGKTKKRDDKIQSKTTHKMISVSDNTILFVHFPLSRLNPTIDDTRAKVTSVSRLSLISDEEKDERKHKDCEKRSRVDGPFSNRDHEPWGERKQASID</sequence>
<dbReference type="Proteomes" id="UP000008281">
    <property type="component" value="Unassembled WGS sequence"/>
</dbReference>
<proteinExistence type="predicted"/>
<dbReference type="InParanoid" id="E3NLE7"/>
<evidence type="ECO:0000256" key="1">
    <source>
        <dbReference type="SAM" id="MobiDB-lite"/>
    </source>
</evidence>
<evidence type="ECO:0000313" key="2">
    <source>
        <dbReference type="EMBL" id="EFP04676.1"/>
    </source>
</evidence>
<dbReference type="AlphaFoldDB" id="E3NLE7"/>
<organism evidence="3">
    <name type="scientific">Caenorhabditis remanei</name>
    <name type="common">Caenorhabditis vulgaris</name>
    <dbReference type="NCBI Taxonomy" id="31234"/>
    <lineage>
        <taxon>Eukaryota</taxon>
        <taxon>Metazoa</taxon>
        <taxon>Ecdysozoa</taxon>
        <taxon>Nematoda</taxon>
        <taxon>Chromadorea</taxon>
        <taxon>Rhabditida</taxon>
        <taxon>Rhabditina</taxon>
        <taxon>Rhabditomorpha</taxon>
        <taxon>Rhabditoidea</taxon>
        <taxon>Rhabditidae</taxon>
        <taxon>Peloderinae</taxon>
        <taxon>Caenorhabditis</taxon>
    </lineage>
</organism>
<dbReference type="EMBL" id="DS268889">
    <property type="protein sequence ID" value="EFP04676.1"/>
    <property type="molecule type" value="Genomic_DNA"/>
</dbReference>
<protein>
    <submittedName>
        <fullName evidence="2">Uncharacterized protein</fullName>
    </submittedName>
</protein>
<keyword evidence="3" id="KW-1185">Reference proteome</keyword>
<dbReference type="HOGENOM" id="CLU_1779184_0_0_1"/>
<feature type="region of interest" description="Disordered" evidence="1">
    <location>
        <begin position="106"/>
        <end position="146"/>
    </location>
</feature>
<reference evidence="2" key="1">
    <citation type="submission" date="2007-07" db="EMBL/GenBank/DDBJ databases">
        <title>PCAP assembly of the Caenorhabditis remanei genome.</title>
        <authorList>
            <consortium name="The Caenorhabditis remanei Sequencing Consortium"/>
            <person name="Wilson R.K."/>
        </authorList>
    </citation>
    <scope>NUCLEOTIDE SEQUENCE [LARGE SCALE GENOMIC DNA]</scope>
    <source>
        <strain evidence="2">PB4641</strain>
    </source>
</reference>
<gene>
    <name evidence="2" type="ORF">CRE_09868</name>
</gene>
<name>E3NLE7_CAERE</name>
<feature type="compositionally biased region" description="Basic and acidic residues" evidence="1">
    <location>
        <begin position="112"/>
        <end position="146"/>
    </location>
</feature>
<accession>E3NLE7</accession>